<feature type="transmembrane region" description="Helical" evidence="6">
    <location>
        <begin position="219"/>
        <end position="239"/>
    </location>
</feature>
<gene>
    <name evidence="7" type="ORF">J8273_7241</name>
</gene>
<feature type="transmembrane region" description="Helical" evidence="6">
    <location>
        <begin position="50"/>
        <end position="71"/>
    </location>
</feature>
<comment type="similarity">
    <text evidence="2">Belongs to the TMEM86 family.</text>
</comment>
<evidence type="ECO:0000256" key="6">
    <source>
        <dbReference type="SAM" id="Phobius"/>
    </source>
</evidence>
<reference evidence="7" key="1">
    <citation type="submission" date="2021-05" db="EMBL/GenBank/DDBJ databases">
        <title>A free-living protist that lacks canonical eukaryotic 1 DNA replication and segregation systems.</title>
        <authorList>
            <person name="Salas-Leiva D.E."/>
            <person name="Tromer E.C."/>
            <person name="Curtis B.A."/>
            <person name="Jerlstrom-Hultqvist J."/>
            <person name="Kolisko M."/>
            <person name="Yi Z."/>
            <person name="Salas-Leiva J.S."/>
            <person name="Gallot-Lavallee L."/>
            <person name="Kops G.J.P.L."/>
            <person name="Archibald J.M."/>
            <person name="Simpson A.G.B."/>
            <person name="Roger A.J."/>
        </authorList>
    </citation>
    <scope>NUCLEOTIDE SEQUENCE</scope>
    <source>
        <strain evidence="7">BICM</strain>
    </source>
</reference>
<name>A0A8J6DZN1_9EUKA</name>
<dbReference type="PANTHER" id="PTHR31885">
    <property type="entry name" value="GH04784P"/>
    <property type="match status" value="1"/>
</dbReference>
<comment type="caution">
    <text evidence="7">The sequence shown here is derived from an EMBL/GenBank/DDBJ whole genome shotgun (WGS) entry which is preliminary data.</text>
</comment>
<feature type="transmembrane region" description="Helical" evidence="6">
    <location>
        <begin position="135"/>
        <end position="153"/>
    </location>
</feature>
<dbReference type="AlphaFoldDB" id="A0A8J6DZN1"/>
<evidence type="ECO:0000256" key="1">
    <source>
        <dbReference type="ARBA" id="ARBA00004141"/>
    </source>
</evidence>
<feature type="transmembrane region" description="Helical" evidence="6">
    <location>
        <begin position="104"/>
        <end position="128"/>
    </location>
</feature>
<evidence type="ECO:0000313" key="8">
    <source>
        <dbReference type="Proteomes" id="UP000717585"/>
    </source>
</evidence>
<evidence type="ECO:0000256" key="2">
    <source>
        <dbReference type="ARBA" id="ARBA00007375"/>
    </source>
</evidence>
<evidence type="ECO:0000256" key="5">
    <source>
        <dbReference type="ARBA" id="ARBA00023136"/>
    </source>
</evidence>
<feature type="transmembrane region" description="Helical" evidence="6">
    <location>
        <begin position="25"/>
        <end position="44"/>
    </location>
</feature>
<organism evidence="7 8">
    <name type="scientific">Carpediemonas membranifera</name>
    <dbReference type="NCBI Taxonomy" id="201153"/>
    <lineage>
        <taxon>Eukaryota</taxon>
        <taxon>Metamonada</taxon>
        <taxon>Carpediemonas-like organisms</taxon>
        <taxon>Carpediemonas</taxon>
    </lineage>
</organism>
<evidence type="ECO:0000256" key="4">
    <source>
        <dbReference type="ARBA" id="ARBA00022989"/>
    </source>
</evidence>
<evidence type="ECO:0000256" key="3">
    <source>
        <dbReference type="ARBA" id="ARBA00022692"/>
    </source>
</evidence>
<dbReference type="Proteomes" id="UP000717585">
    <property type="component" value="Unassembled WGS sequence"/>
</dbReference>
<dbReference type="InterPro" id="IPR012506">
    <property type="entry name" value="TMEM86B-like"/>
</dbReference>
<accession>A0A8J6DZN1</accession>
<keyword evidence="4 6" id="KW-1133">Transmembrane helix</keyword>
<keyword evidence="3 6" id="KW-0812">Transmembrane</keyword>
<dbReference type="PANTHER" id="PTHR31885:SF6">
    <property type="entry name" value="GH04784P"/>
    <property type="match status" value="1"/>
</dbReference>
<dbReference type="GO" id="GO:0016787">
    <property type="term" value="F:hydrolase activity"/>
    <property type="evidence" value="ECO:0007669"/>
    <property type="project" value="TreeGrafter"/>
</dbReference>
<protein>
    <submittedName>
        <fullName evidence="7">YhhN-like</fullName>
    </submittedName>
</protein>
<keyword evidence="5 6" id="KW-0472">Membrane</keyword>
<evidence type="ECO:0000313" key="7">
    <source>
        <dbReference type="EMBL" id="KAG9390968.1"/>
    </source>
</evidence>
<feature type="transmembrane region" description="Helical" evidence="6">
    <location>
        <begin position="78"/>
        <end position="98"/>
    </location>
</feature>
<comment type="subcellular location">
    <subcellularLocation>
        <location evidence="1">Membrane</location>
        <topology evidence="1">Multi-pass membrane protein</topology>
    </subcellularLocation>
</comment>
<keyword evidence="8" id="KW-1185">Reference proteome</keyword>
<dbReference type="EMBL" id="JAHDYR010000062">
    <property type="protein sequence ID" value="KAG9390968.1"/>
    <property type="molecule type" value="Genomic_DNA"/>
</dbReference>
<feature type="transmembrane region" description="Helical" evidence="6">
    <location>
        <begin position="189"/>
        <end position="213"/>
    </location>
</feature>
<sequence length="241" mass="26232">MDAEASHEQTKQQTVPKTGSSAKNVISAALFLVAVYVMAIYWQYTVKDNFVAFTVTKVLPCVIMGMIAAIYAQWLISIGLLLGAGGDLLLAFANQALWVTKSPLGVPLFAMGAFSFLLGHVAYIFFAVRLHRRLSLLHLLPFVAMVGAMLYKLHTSGNTSFAAVVPVYSLFISVMGWRTTAIPKTSGPNILIGLAGVLFAASDFTLGLVYFVAPVPHHRLIIMTTYWAAQTLFLLQGIMRS</sequence>
<dbReference type="Pfam" id="PF07947">
    <property type="entry name" value="YhhN"/>
    <property type="match status" value="1"/>
</dbReference>
<feature type="transmembrane region" description="Helical" evidence="6">
    <location>
        <begin position="159"/>
        <end position="177"/>
    </location>
</feature>
<dbReference type="OrthoDB" id="2133758at2759"/>
<proteinExistence type="inferred from homology"/>
<dbReference type="GO" id="GO:0016020">
    <property type="term" value="C:membrane"/>
    <property type="evidence" value="ECO:0007669"/>
    <property type="project" value="UniProtKB-SubCell"/>
</dbReference>